<keyword evidence="5" id="KW-0479">Metal-binding</keyword>
<keyword evidence="9" id="KW-0460">Magnesium</keyword>
<dbReference type="GO" id="GO:0008033">
    <property type="term" value="P:tRNA processing"/>
    <property type="evidence" value="ECO:0007669"/>
    <property type="project" value="UniProtKB-KW"/>
</dbReference>
<evidence type="ECO:0000256" key="11">
    <source>
        <dbReference type="RuleBase" id="RU003953"/>
    </source>
</evidence>
<dbReference type="SUPFAM" id="SSF81301">
    <property type="entry name" value="Nucleotidyltransferase"/>
    <property type="match status" value="1"/>
</dbReference>
<name>A0A931F930_9FIRM</name>
<evidence type="ECO:0000256" key="9">
    <source>
        <dbReference type="ARBA" id="ARBA00022842"/>
    </source>
</evidence>
<dbReference type="GO" id="GO:0016779">
    <property type="term" value="F:nucleotidyltransferase activity"/>
    <property type="evidence" value="ECO:0007669"/>
    <property type="project" value="UniProtKB-KW"/>
</dbReference>
<feature type="domain" description="HD" evidence="12">
    <location>
        <begin position="223"/>
        <end position="334"/>
    </location>
</feature>
<comment type="similarity">
    <text evidence="11">Belongs to the tRNA nucleotidyltransferase/poly(A) polymerase family.</text>
</comment>
<keyword evidence="10 11" id="KW-0694">RNA-binding</keyword>
<dbReference type="PANTHER" id="PTHR47545">
    <property type="entry name" value="MULTIFUNCTIONAL CCA PROTEIN"/>
    <property type="match status" value="1"/>
</dbReference>
<keyword evidence="6" id="KW-0547">Nucleotide-binding</keyword>
<keyword evidence="4" id="KW-0548">Nucleotidyltransferase</keyword>
<organism evidence="13 14">
    <name type="scientific">Halonatronomonas betaini</name>
    <dbReference type="NCBI Taxonomy" id="2778430"/>
    <lineage>
        <taxon>Bacteria</taxon>
        <taxon>Bacillati</taxon>
        <taxon>Bacillota</taxon>
        <taxon>Clostridia</taxon>
        <taxon>Halanaerobiales</taxon>
        <taxon>Halarsenatibacteraceae</taxon>
        <taxon>Halonatronomonas</taxon>
    </lineage>
</organism>
<dbReference type="GO" id="GO:0005524">
    <property type="term" value="F:ATP binding"/>
    <property type="evidence" value="ECO:0007669"/>
    <property type="project" value="UniProtKB-KW"/>
</dbReference>
<evidence type="ECO:0000256" key="1">
    <source>
        <dbReference type="ARBA" id="ARBA00001946"/>
    </source>
</evidence>
<comment type="caution">
    <text evidence="13">The sequence shown here is derived from an EMBL/GenBank/DDBJ whole genome shotgun (WGS) entry which is preliminary data.</text>
</comment>
<evidence type="ECO:0000256" key="7">
    <source>
        <dbReference type="ARBA" id="ARBA00022800"/>
    </source>
</evidence>
<evidence type="ECO:0000259" key="12">
    <source>
        <dbReference type="PROSITE" id="PS51831"/>
    </source>
</evidence>
<dbReference type="InterPro" id="IPR043519">
    <property type="entry name" value="NT_sf"/>
</dbReference>
<dbReference type="RefSeq" id="WP_270454077.1">
    <property type="nucleotide sequence ID" value="NZ_JADPIE010000004.1"/>
</dbReference>
<keyword evidence="14" id="KW-1185">Reference proteome</keyword>
<evidence type="ECO:0000256" key="8">
    <source>
        <dbReference type="ARBA" id="ARBA00022840"/>
    </source>
</evidence>
<keyword evidence="8" id="KW-0067">ATP-binding</keyword>
<dbReference type="InterPro" id="IPR006674">
    <property type="entry name" value="HD_domain"/>
</dbReference>
<evidence type="ECO:0000256" key="10">
    <source>
        <dbReference type="ARBA" id="ARBA00022884"/>
    </source>
</evidence>
<evidence type="ECO:0000256" key="3">
    <source>
        <dbReference type="ARBA" id="ARBA00022694"/>
    </source>
</evidence>
<dbReference type="SUPFAM" id="SSF81891">
    <property type="entry name" value="Poly A polymerase C-terminal region-like"/>
    <property type="match status" value="1"/>
</dbReference>
<comment type="cofactor">
    <cofactor evidence="1">
        <name>Mg(2+)</name>
        <dbReference type="ChEBI" id="CHEBI:18420"/>
    </cofactor>
</comment>
<evidence type="ECO:0000256" key="2">
    <source>
        <dbReference type="ARBA" id="ARBA00022679"/>
    </source>
</evidence>
<gene>
    <name evidence="13" type="ORF">I0Q91_08570</name>
</gene>
<accession>A0A931F930</accession>
<dbReference type="InterPro" id="IPR003607">
    <property type="entry name" value="HD/PDEase_dom"/>
</dbReference>
<evidence type="ECO:0000313" key="13">
    <source>
        <dbReference type="EMBL" id="MBF8437128.1"/>
    </source>
</evidence>
<dbReference type="PROSITE" id="PS51831">
    <property type="entry name" value="HD"/>
    <property type="match status" value="1"/>
</dbReference>
<dbReference type="InterPro" id="IPR002646">
    <property type="entry name" value="PolA_pol_head_dom"/>
</dbReference>
<dbReference type="Pfam" id="PF01743">
    <property type="entry name" value="PolyA_pol"/>
    <property type="match status" value="2"/>
</dbReference>
<dbReference type="Proteomes" id="UP000621436">
    <property type="component" value="Unassembled WGS sequence"/>
</dbReference>
<protein>
    <recommendedName>
        <fullName evidence="12">HD domain-containing protein</fullName>
    </recommendedName>
</protein>
<evidence type="ECO:0000256" key="5">
    <source>
        <dbReference type="ARBA" id="ARBA00022723"/>
    </source>
</evidence>
<dbReference type="EMBL" id="JADPIE010000004">
    <property type="protein sequence ID" value="MBF8437128.1"/>
    <property type="molecule type" value="Genomic_DNA"/>
</dbReference>
<evidence type="ECO:0000313" key="14">
    <source>
        <dbReference type="Proteomes" id="UP000621436"/>
    </source>
</evidence>
<evidence type="ECO:0000256" key="4">
    <source>
        <dbReference type="ARBA" id="ARBA00022695"/>
    </source>
</evidence>
<dbReference type="Gene3D" id="1.10.3090.10">
    <property type="entry name" value="cca-adding enzyme, domain 2"/>
    <property type="match status" value="1"/>
</dbReference>
<dbReference type="CDD" id="cd00077">
    <property type="entry name" value="HDc"/>
    <property type="match status" value="1"/>
</dbReference>
<reference evidence="13" key="1">
    <citation type="submission" date="2020-11" db="EMBL/GenBank/DDBJ databases">
        <title>Halonatronomonas betainensis gen. nov., sp. nov. a novel haloalkaliphilic representative of the family Halanaerobiacae capable of betaine degradation.</title>
        <authorList>
            <person name="Boltyanskaya Y."/>
            <person name="Kevbrin V."/>
            <person name="Detkova E."/>
            <person name="Grouzdev D.S."/>
            <person name="Koziaeva V."/>
            <person name="Zhilina T."/>
        </authorList>
    </citation>
    <scope>NUCLEOTIDE SEQUENCE</scope>
    <source>
        <strain evidence="13">Z-7014</strain>
    </source>
</reference>
<dbReference type="PANTHER" id="PTHR47545:SF1">
    <property type="entry name" value="MULTIFUNCTIONAL CCA PROTEIN"/>
    <property type="match status" value="1"/>
</dbReference>
<dbReference type="Pfam" id="PF12627">
    <property type="entry name" value="PolyA_pol_RNAbd"/>
    <property type="match status" value="1"/>
</dbReference>
<keyword evidence="2 11" id="KW-0808">Transferase</keyword>
<keyword evidence="7" id="KW-0692">RNA repair</keyword>
<proteinExistence type="inferred from homology"/>
<keyword evidence="3" id="KW-0819">tRNA processing</keyword>
<dbReference type="GO" id="GO:0003723">
    <property type="term" value="F:RNA binding"/>
    <property type="evidence" value="ECO:0007669"/>
    <property type="project" value="UniProtKB-KW"/>
</dbReference>
<dbReference type="GO" id="GO:0042245">
    <property type="term" value="P:RNA repair"/>
    <property type="evidence" value="ECO:0007669"/>
    <property type="project" value="UniProtKB-KW"/>
</dbReference>
<dbReference type="AlphaFoldDB" id="A0A931F930"/>
<sequence>MDLNKIYKARGNAYLVGGAVRNLLLAEKINDLDLIISGLSEEKFLELFSDAKKVGTDFEVFLLKDREKNIKYEITLIKDDELHKDLKRRDFTINSIAIELKELRLIDPFNGLSDLILGRLEITDKNSFKKDPLRIYRSFRLAIKYNLKISEKTLKHLLLNAEQLKGIYPERVFEELKKIILIDEASQFFWLLKKLDLLKYHFPELKELIGVKQPEEHHPEGDAFTHTMLAFEEIIRLTAKPEFTDRKKFMLRYAILVHDLGKAATPPEEYPHHYDHEEYGLAILDTIKARQDYILPEKTYKAASLVIKQHMRVYYFNKMKPGKIVRLFEDIKRSPLSIEEFALLLIADDQGRAKDKEIPDYIDEMINLYHRMYADTGGDDIDQDKYQGEAFGEQLFQYRCQYIKKAREN</sequence>
<dbReference type="GO" id="GO:0046872">
    <property type="term" value="F:metal ion binding"/>
    <property type="evidence" value="ECO:0007669"/>
    <property type="project" value="UniProtKB-KW"/>
</dbReference>
<evidence type="ECO:0000256" key="6">
    <source>
        <dbReference type="ARBA" id="ARBA00022741"/>
    </source>
</evidence>
<dbReference type="InterPro" id="IPR050124">
    <property type="entry name" value="tRNA_CCA-adding_enzyme"/>
</dbReference>
<dbReference type="Gene3D" id="3.30.460.10">
    <property type="entry name" value="Beta Polymerase, domain 2"/>
    <property type="match status" value="1"/>
</dbReference>
<dbReference type="InterPro" id="IPR032828">
    <property type="entry name" value="PolyA_RNA-bd"/>
</dbReference>